<evidence type="ECO:0000256" key="15">
    <source>
        <dbReference type="ARBA" id="ARBA00023319"/>
    </source>
</evidence>
<dbReference type="SUPFAM" id="SSF57184">
    <property type="entry name" value="Growth factor receptor domain"/>
    <property type="match status" value="1"/>
</dbReference>
<feature type="disulfide bond" evidence="18">
    <location>
        <begin position="778"/>
        <end position="796"/>
    </location>
</feature>
<dbReference type="InterPro" id="IPR013151">
    <property type="entry name" value="Immunoglobulin_dom"/>
</dbReference>
<feature type="disulfide bond" evidence="18">
    <location>
        <begin position="550"/>
        <end position="565"/>
    </location>
</feature>
<evidence type="ECO:0000256" key="8">
    <source>
        <dbReference type="ARBA" id="ARBA00022737"/>
    </source>
</evidence>
<feature type="disulfide bond" evidence="16">
    <location>
        <begin position="3944"/>
        <end position="3953"/>
    </location>
</feature>
<evidence type="ECO:0000256" key="20">
    <source>
        <dbReference type="SAM" id="MobiDB-lite"/>
    </source>
</evidence>
<feature type="domain" description="Ig-like" evidence="24">
    <location>
        <begin position="3136"/>
        <end position="3223"/>
    </location>
</feature>
<dbReference type="Proteomes" id="UP001353858">
    <property type="component" value="Unassembled WGS sequence"/>
</dbReference>
<evidence type="ECO:0000259" key="24">
    <source>
        <dbReference type="PROSITE" id="PS50835"/>
    </source>
</evidence>
<feature type="disulfide bond" evidence="18">
    <location>
        <begin position="538"/>
        <end position="556"/>
    </location>
</feature>
<dbReference type="Pfam" id="PF00047">
    <property type="entry name" value="ig"/>
    <property type="match status" value="1"/>
</dbReference>
<dbReference type="PROSITE" id="PS50027">
    <property type="entry name" value="EGF_LAM_2"/>
    <property type="match status" value="3"/>
</dbReference>
<keyword evidence="27" id="KW-1185">Reference proteome</keyword>
<evidence type="ECO:0000256" key="5">
    <source>
        <dbReference type="ARBA" id="ARBA00022530"/>
    </source>
</evidence>
<feature type="domain" description="Ig-like" evidence="24">
    <location>
        <begin position="2817"/>
        <end position="2908"/>
    </location>
</feature>
<evidence type="ECO:0000259" key="21">
    <source>
        <dbReference type="PROSITE" id="PS50025"/>
    </source>
</evidence>
<dbReference type="SMART" id="SM00281">
    <property type="entry name" value="LamB"/>
    <property type="match status" value="3"/>
</dbReference>
<dbReference type="PROSITE" id="PS50025">
    <property type="entry name" value="LAM_G_DOMAIN"/>
    <property type="match status" value="3"/>
</dbReference>
<feature type="disulfide bond" evidence="18">
    <location>
        <begin position="1132"/>
        <end position="1144"/>
    </location>
</feature>
<feature type="disulfide bond" evidence="18">
    <location>
        <begin position="908"/>
        <end position="923"/>
    </location>
</feature>
<feature type="disulfide bond" evidence="18">
    <location>
        <begin position="818"/>
        <end position="836"/>
    </location>
</feature>
<feature type="disulfide bond" evidence="18">
    <location>
        <begin position="666"/>
        <end position="681"/>
    </location>
</feature>
<feature type="disulfide bond" evidence="19">
    <location>
        <begin position="2002"/>
        <end position="2014"/>
    </location>
</feature>
<dbReference type="PROSITE" id="PS00022">
    <property type="entry name" value="EGF_1"/>
    <property type="match status" value="7"/>
</dbReference>
<feature type="domain" description="Ig-like" evidence="24">
    <location>
        <begin position="3045"/>
        <end position="3127"/>
    </location>
</feature>
<evidence type="ECO:0000259" key="22">
    <source>
        <dbReference type="PROSITE" id="PS50026"/>
    </source>
</evidence>
<evidence type="ECO:0000256" key="7">
    <source>
        <dbReference type="ARBA" id="ARBA00022729"/>
    </source>
</evidence>
<dbReference type="GO" id="GO:0009653">
    <property type="term" value="P:anatomical structure morphogenesis"/>
    <property type="evidence" value="ECO:0007669"/>
    <property type="project" value="UniProtKB-ARBA"/>
</dbReference>
<evidence type="ECO:0000259" key="25">
    <source>
        <dbReference type="PROSITE" id="PS51115"/>
    </source>
</evidence>
<organism evidence="26 27">
    <name type="scientific">Aquatica leii</name>
    <dbReference type="NCBI Taxonomy" id="1421715"/>
    <lineage>
        <taxon>Eukaryota</taxon>
        <taxon>Metazoa</taxon>
        <taxon>Ecdysozoa</taxon>
        <taxon>Arthropoda</taxon>
        <taxon>Hexapoda</taxon>
        <taxon>Insecta</taxon>
        <taxon>Pterygota</taxon>
        <taxon>Neoptera</taxon>
        <taxon>Endopterygota</taxon>
        <taxon>Coleoptera</taxon>
        <taxon>Polyphaga</taxon>
        <taxon>Elateriformia</taxon>
        <taxon>Elateroidea</taxon>
        <taxon>Lampyridae</taxon>
        <taxon>Luciolinae</taxon>
        <taxon>Aquatica</taxon>
    </lineage>
</organism>
<feature type="disulfide bond" evidence="18">
    <location>
        <begin position="704"/>
        <end position="719"/>
    </location>
</feature>
<dbReference type="FunFam" id="4.10.400.10:FF:000062">
    <property type="entry name" value="Terribly reduced optic lobes, isoform AI"/>
    <property type="match status" value="1"/>
</dbReference>
<feature type="disulfide bond" evidence="18">
    <location>
        <begin position="295"/>
        <end position="307"/>
    </location>
</feature>
<evidence type="ECO:0000256" key="6">
    <source>
        <dbReference type="ARBA" id="ARBA00022692"/>
    </source>
</evidence>
<dbReference type="InterPro" id="IPR000742">
    <property type="entry name" value="EGF"/>
</dbReference>
<dbReference type="Gene3D" id="2.170.300.10">
    <property type="entry name" value="Tie2 ligand-binding domain superfamily"/>
    <property type="match status" value="2"/>
</dbReference>
<dbReference type="SMART" id="SM00408">
    <property type="entry name" value="IGc2"/>
    <property type="match status" value="13"/>
</dbReference>
<feature type="domain" description="Laminin IV type A" evidence="25">
    <location>
        <begin position="1371"/>
        <end position="1545"/>
    </location>
</feature>
<feature type="disulfide bond" evidence="18">
    <location>
        <begin position="1151"/>
        <end position="1166"/>
    </location>
</feature>
<feature type="disulfide bond" evidence="18">
    <location>
        <begin position="734"/>
        <end position="746"/>
    </location>
</feature>
<evidence type="ECO:0000256" key="16">
    <source>
        <dbReference type="PROSITE-ProRule" id="PRU00076"/>
    </source>
</evidence>
<keyword evidence="9" id="KW-0084">Basement membrane</keyword>
<dbReference type="PROSITE" id="PS50835">
    <property type="entry name" value="IG_LIKE"/>
    <property type="match status" value="13"/>
</dbReference>
<dbReference type="SMART" id="SM00192">
    <property type="entry name" value="LDLa"/>
    <property type="match status" value="17"/>
</dbReference>
<feature type="domain" description="Laminin G" evidence="21">
    <location>
        <begin position="3960"/>
        <end position="4134"/>
    </location>
</feature>
<dbReference type="InterPro" id="IPR000034">
    <property type="entry name" value="Laminin_IV"/>
</dbReference>
<feature type="disulfide bond" evidence="18">
    <location>
        <begin position="572"/>
        <end position="584"/>
    </location>
</feature>
<dbReference type="SMART" id="SM00409">
    <property type="entry name" value="IG"/>
    <property type="match status" value="13"/>
</dbReference>
<dbReference type="InterPro" id="IPR003598">
    <property type="entry name" value="Ig_sub2"/>
</dbReference>
<feature type="disulfide bond" evidence="18">
    <location>
        <begin position="302"/>
        <end position="320"/>
    </location>
</feature>
<dbReference type="Gene3D" id="2.10.25.10">
    <property type="entry name" value="Laminin"/>
    <property type="match status" value="6"/>
</dbReference>
<dbReference type="SUPFAM" id="SSF48726">
    <property type="entry name" value="Immunoglobulin"/>
    <property type="match status" value="13"/>
</dbReference>
<evidence type="ECO:0008006" key="28">
    <source>
        <dbReference type="Google" id="ProtNLM"/>
    </source>
</evidence>
<dbReference type="GO" id="GO:0048731">
    <property type="term" value="P:system development"/>
    <property type="evidence" value="ECO:0007669"/>
    <property type="project" value="UniProtKB-ARBA"/>
</dbReference>
<dbReference type="InterPro" id="IPR013783">
    <property type="entry name" value="Ig-like_fold"/>
</dbReference>
<comment type="caution">
    <text evidence="16">Lacks conserved residue(s) required for the propagation of feature annotation.</text>
</comment>
<feature type="domain" description="Ig-like" evidence="24">
    <location>
        <begin position="2450"/>
        <end position="2533"/>
    </location>
</feature>
<feature type="disulfide bond" evidence="18">
    <location>
        <begin position="771"/>
        <end position="783"/>
    </location>
</feature>
<feature type="domain" description="EGF-like" evidence="22">
    <location>
        <begin position="3878"/>
        <end position="3915"/>
    </location>
</feature>
<feature type="disulfide bond" evidence="18">
    <location>
        <begin position="1195"/>
        <end position="1210"/>
    </location>
</feature>
<dbReference type="InterPro" id="IPR023415">
    <property type="entry name" value="LDLR_class-A_CS"/>
</dbReference>
<dbReference type="SMART" id="SM00180">
    <property type="entry name" value="EGF_Lam"/>
    <property type="match status" value="6"/>
</dbReference>
<evidence type="ECO:0000256" key="4">
    <source>
        <dbReference type="ARBA" id="ARBA00022525"/>
    </source>
</evidence>
<feature type="domain" description="Laminin EGF-like" evidence="23">
    <location>
        <begin position="1950"/>
        <end position="1996"/>
    </location>
</feature>
<feature type="disulfide bond" evidence="18">
    <location>
        <begin position="1112"/>
        <end position="1127"/>
    </location>
</feature>
<dbReference type="GO" id="GO:0005509">
    <property type="term" value="F:calcium ion binding"/>
    <property type="evidence" value="ECO:0007669"/>
    <property type="project" value="InterPro"/>
</dbReference>
<feature type="disulfide bond" evidence="18">
    <location>
        <begin position="611"/>
        <end position="623"/>
    </location>
</feature>
<feature type="domain" description="Laminin G" evidence="21">
    <location>
        <begin position="3415"/>
        <end position="3593"/>
    </location>
</feature>
<dbReference type="InterPro" id="IPR013320">
    <property type="entry name" value="ConA-like_dom_sf"/>
</dbReference>
<feature type="domain" description="Ig-like" evidence="24">
    <location>
        <begin position="2541"/>
        <end position="2629"/>
    </location>
</feature>
<feature type="disulfide bond" evidence="16">
    <location>
        <begin position="3905"/>
        <end position="3914"/>
    </location>
</feature>
<keyword evidence="14 19" id="KW-0424">Laminin EGF-like domain</keyword>
<feature type="disulfide bond" evidence="18">
    <location>
        <begin position="647"/>
        <end position="659"/>
    </location>
</feature>
<feature type="domain" description="Ig-like" evidence="24">
    <location>
        <begin position="986"/>
        <end position="1078"/>
    </location>
</feature>
<feature type="domain" description="Ig-like" evidence="24">
    <location>
        <begin position="2726"/>
        <end position="2807"/>
    </location>
</feature>
<feature type="disulfide bond" evidence="18">
    <location>
        <begin position="473"/>
        <end position="488"/>
    </location>
</feature>
<feature type="disulfide bond" evidence="18">
    <location>
        <begin position="830"/>
        <end position="845"/>
    </location>
</feature>
<evidence type="ECO:0000256" key="14">
    <source>
        <dbReference type="ARBA" id="ARBA00023292"/>
    </source>
</evidence>
<keyword evidence="7" id="KW-0732">Signal</keyword>
<feature type="disulfide bond" evidence="18">
    <location>
        <begin position="492"/>
        <end position="504"/>
    </location>
</feature>
<evidence type="ECO:0000256" key="3">
    <source>
        <dbReference type="ARBA" id="ARBA00004308"/>
    </source>
</evidence>
<dbReference type="CDD" id="cd00110">
    <property type="entry name" value="LamG"/>
    <property type="match status" value="3"/>
</dbReference>
<reference evidence="27" key="1">
    <citation type="submission" date="2023-01" db="EMBL/GenBank/DDBJ databases">
        <title>Key to firefly adult light organ development and bioluminescence: homeobox transcription factors regulate luciferase expression and transportation to peroxisome.</title>
        <authorList>
            <person name="Fu X."/>
        </authorList>
    </citation>
    <scope>NUCLEOTIDE SEQUENCE [LARGE SCALE GENOMIC DNA]</scope>
</reference>
<dbReference type="Pfam" id="PF13927">
    <property type="entry name" value="Ig_3"/>
    <property type="match status" value="12"/>
</dbReference>
<feature type="domain" description="Ig-like" evidence="24">
    <location>
        <begin position="2637"/>
        <end position="2719"/>
    </location>
</feature>
<feature type="domain" description="Laminin EGF-like" evidence="23">
    <location>
        <begin position="1600"/>
        <end position="1656"/>
    </location>
</feature>
<dbReference type="PROSITE" id="PS01209">
    <property type="entry name" value="LDLRA_1"/>
    <property type="match status" value="7"/>
</dbReference>
<feature type="disulfide bond" evidence="16">
    <location>
        <begin position="3598"/>
        <end position="3615"/>
    </location>
</feature>
<keyword evidence="6" id="KW-0812">Transmembrane</keyword>
<dbReference type="CDD" id="cd00055">
    <property type="entry name" value="EGF_Lam"/>
    <property type="match status" value="4"/>
</dbReference>
<feature type="disulfide bond" evidence="18">
    <location>
        <begin position="591"/>
        <end position="606"/>
    </location>
</feature>
<feature type="disulfide bond" evidence="18">
    <location>
        <begin position="685"/>
        <end position="697"/>
    </location>
</feature>
<feature type="domain" description="Laminin EGF-like" evidence="23">
    <location>
        <begin position="2002"/>
        <end position="2050"/>
    </location>
</feature>
<feature type="disulfide bond" evidence="18">
    <location>
        <begin position="753"/>
        <end position="768"/>
    </location>
</feature>
<dbReference type="Pfam" id="PF02210">
    <property type="entry name" value="Laminin_G_2"/>
    <property type="match status" value="1"/>
</dbReference>
<proteinExistence type="predicted"/>
<feature type="domain" description="Ig-like" evidence="24">
    <location>
        <begin position="2945"/>
        <end position="3022"/>
    </location>
</feature>
<feature type="domain" description="EGF-like" evidence="22">
    <location>
        <begin position="3591"/>
        <end position="3627"/>
    </location>
</feature>
<dbReference type="Pfam" id="PF00057">
    <property type="entry name" value="Ldl_recept_a"/>
    <property type="match status" value="15"/>
</dbReference>
<feature type="disulfide bond" evidence="18">
    <location>
        <begin position="692"/>
        <end position="710"/>
    </location>
</feature>
<feature type="disulfide bond" evidence="18">
    <location>
        <begin position="499"/>
        <end position="517"/>
    </location>
</feature>
<dbReference type="GO" id="GO:0048513">
    <property type="term" value="P:animal organ development"/>
    <property type="evidence" value="ECO:0007669"/>
    <property type="project" value="UniProtKB-ARBA"/>
</dbReference>
<feature type="disulfide bond" evidence="18">
    <location>
        <begin position="314"/>
        <end position="329"/>
    </location>
</feature>
<feature type="region of interest" description="Disordered" evidence="20">
    <location>
        <begin position="340"/>
        <end position="362"/>
    </location>
</feature>
<evidence type="ECO:0000313" key="26">
    <source>
        <dbReference type="EMBL" id="KAK4879912.1"/>
    </source>
</evidence>
<keyword evidence="4" id="KW-0964">Secreted</keyword>
<dbReference type="SUPFAM" id="SSF49899">
    <property type="entry name" value="Concanavalin A-like lectins/glucanases"/>
    <property type="match status" value="3"/>
</dbReference>
<dbReference type="SUPFAM" id="SSF57196">
    <property type="entry name" value="EGF/Laminin"/>
    <property type="match status" value="3"/>
</dbReference>
<feature type="disulfide bond" evidence="17">
    <location>
        <begin position="4107"/>
        <end position="4134"/>
    </location>
</feature>
<dbReference type="InterPro" id="IPR000152">
    <property type="entry name" value="EGF-type_Asp/Asn_hydroxyl_site"/>
</dbReference>
<feature type="domain" description="Ig-like" evidence="24">
    <location>
        <begin position="3323"/>
        <end position="3406"/>
    </location>
</feature>
<dbReference type="InterPro" id="IPR009030">
    <property type="entry name" value="Growth_fac_rcpt_cys_sf"/>
</dbReference>
<feature type="disulfide bond" evidence="16">
    <location>
        <begin position="3655"/>
        <end position="3664"/>
    </location>
</feature>
<evidence type="ECO:0000256" key="11">
    <source>
        <dbReference type="ARBA" id="ARBA00023136"/>
    </source>
</evidence>
<feature type="disulfide bond" evidence="18">
    <location>
        <begin position="579"/>
        <end position="597"/>
    </location>
</feature>
<feature type="disulfide bond" evidence="18">
    <location>
        <begin position="970"/>
        <end position="985"/>
    </location>
</feature>
<feature type="region of interest" description="Disordered" evidence="20">
    <location>
        <begin position="106"/>
        <end position="131"/>
    </location>
</feature>
<keyword evidence="12 16" id="KW-1015">Disulfide bond</keyword>
<dbReference type="PROSITE" id="PS51115">
    <property type="entry name" value="LAMININ_IVA"/>
    <property type="match status" value="3"/>
</dbReference>
<dbReference type="FunFam" id="2.10.25.10:FF:000033">
    <property type="entry name" value="Laminin subunit alpha 2"/>
    <property type="match status" value="1"/>
</dbReference>
<feature type="disulfide bond" evidence="18">
    <location>
        <begin position="1100"/>
        <end position="1118"/>
    </location>
</feature>
<comment type="subcellular location">
    <subcellularLocation>
        <location evidence="3">Endomembrane system</location>
    </subcellularLocation>
    <subcellularLocation>
        <location evidence="1">Membrane</location>
        <topology evidence="1">Single-pass membrane protein</topology>
    </subcellularLocation>
    <subcellularLocation>
        <location evidence="2">Secreted</location>
        <location evidence="2">Extracellular space</location>
        <location evidence="2">Extracellular matrix</location>
        <location evidence="2">Basement membrane</location>
    </subcellularLocation>
</comment>
<feature type="domain" description="Ig-like" evidence="24">
    <location>
        <begin position="2350"/>
        <end position="2440"/>
    </location>
</feature>
<feature type="disulfide bond" evidence="18">
    <location>
        <begin position="531"/>
        <end position="543"/>
    </location>
</feature>
<accession>A0AAN7P982</accession>
<dbReference type="GO" id="GO:0012505">
    <property type="term" value="C:endomembrane system"/>
    <property type="evidence" value="ECO:0007669"/>
    <property type="project" value="UniProtKB-SubCell"/>
</dbReference>
<feature type="disulfide bond" evidence="18">
    <location>
        <begin position="654"/>
        <end position="672"/>
    </location>
</feature>
<dbReference type="InterPro" id="IPR002172">
    <property type="entry name" value="LDrepeatLR_classA_rpt"/>
</dbReference>
<feature type="domain" description="Ig-like" evidence="24">
    <location>
        <begin position="3238"/>
        <end position="3305"/>
    </location>
</feature>
<dbReference type="PROSITE" id="PS01248">
    <property type="entry name" value="EGF_LAM_1"/>
    <property type="match status" value="4"/>
</dbReference>
<feature type="domain" description="Laminin IV type A" evidence="25">
    <location>
        <begin position="2077"/>
        <end position="2263"/>
    </location>
</feature>
<dbReference type="InterPro" id="IPR007110">
    <property type="entry name" value="Ig-like_dom"/>
</dbReference>
<comment type="caution">
    <text evidence="26">The sequence shown here is derived from an EMBL/GenBank/DDBJ whole genome shotgun (WGS) entry which is preliminary data.</text>
</comment>
<dbReference type="Gene3D" id="2.60.120.200">
    <property type="match status" value="3"/>
</dbReference>
<dbReference type="GO" id="GO:0016192">
    <property type="term" value="P:vesicle-mediated transport"/>
    <property type="evidence" value="ECO:0007669"/>
    <property type="project" value="UniProtKB-ARBA"/>
</dbReference>
<dbReference type="FunFam" id="4.10.400.10:FF:000034">
    <property type="entry name" value="Low-density lipoprotein receptor-related protein 2"/>
    <property type="match status" value="2"/>
</dbReference>
<dbReference type="InterPro" id="IPR056863">
    <property type="entry name" value="LMN_ATRN_NET-like_EGF"/>
</dbReference>
<dbReference type="CDD" id="cd00054">
    <property type="entry name" value="EGF_CA"/>
    <property type="match status" value="4"/>
</dbReference>
<feature type="disulfide bond" evidence="18">
    <location>
        <begin position="896"/>
        <end position="914"/>
    </location>
</feature>
<feature type="disulfide bond" evidence="18">
    <location>
        <begin position="741"/>
        <end position="759"/>
    </location>
</feature>
<dbReference type="Pfam" id="PF00052">
    <property type="entry name" value="Laminin_B"/>
    <property type="match status" value="3"/>
</dbReference>
<dbReference type="InterPro" id="IPR001791">
    <property type="entry name" value="Laminin_G"/>
</dbReference>
<feature type="disulfide bond" evidence="18">
    <location>
        <begin position="860"/>
        <end position="878"/>
    </location>
</feature>
<feature type="disulfide bond" evidence="18">
    <location>
        <begin position="889"/>
        <end position="901"/>
    </location>
</feature>
<dbReference type="GO" id="GO:0005604">
    <property type="term" value="C:basement membrane"/>
    <property type="evidence" value="ECO:0007669"/>
    <property type="project" value="UniProtKB-SubCell"/>
</dbReference>
<dbReference type="PANTHER" id="PTHR24270:SF62">
    <property type="entry name" value="LOW-DENSITY LIPOPROTEIN RECEPTOR-RELATED PROTEIN 2"/>
    <property type="match status" value="1"/>
</dbReference>
<feature type="disulfide bond" evidence="19">
    <location>
        <begin position="2021"/>
        <end position="2030"/>
    </location>
</feature>
<dbReference type="SMART" id="SM00181">
    <property type="entry name" value="EGF"/>
    <property type="match status" value="10"/>
</dbReference>
<feature type="domain" description="EGF-like" evidence="22">
    <location>
        <begin position="3630"/>
        <end position="3665"/>
    </location>
</feature>
<dbReference type="InterPro" id="IPR003599">
    <property type="entry name" value="Ig_sub"/>
</dbReference>
<sequence>MGTFSDSIPRLLWLYLVTAFFIFIVANTSYQVFAEELDGDLVFENNLDESKIVNGDNKHILEKRDFKNHEFSKSSQPADDDYWLSRTVKRFKRHWLSGSWFGGSENENKVRQRRSPQGQLSNAENYDDFDDNNEVENVVPLSHYGHGETDDEDDIENISGSGAVDNGHEIIVPGQPIYYRITMAVFEPFIEAFNDRHSPEYKEISENLVTSVNRLYDSLPGRQSATVIRLQKREADVFSSKVTMDLGSVDYYDHGRIRNHLYSHIRNYHTLGPYKVTTDEFTFRKFEGSQGLPDCGPDQLPCHSGECVPVSARCNHIFECRDHSDEAGCDLSINEVDIRPTHPPDTTQAHSITPEPPHVTDSPYTVRNPYEPEVTTHAVPETYPPITTAGPERTTYKIYRKTPPTPIETTTENLLVSIFNTLYNVTGGFSNGSEEDTSTLPVTPSINTRRCRADDVVRCSGTSSLLICADQLCDGVKNCPNGEDEDNCPTACAEGELSCDISRCVPLSKRCDGVDDCDDRTDELECPPQQCRPSQFRCNDGRCIENYQRCDSRVDCRGGEDEHGCSSTKPTCGINQFQCNDGGCIDLSYRCDGVIDCPDSSDEKNCNAGECGAGRIKCLDGSCIEGQLCDGIFDCVDASDEQNCTVCNLNEFRCENGDCIAEDFRCDGRKDCDDGSDEEACAFDCPGNSFRCSDGICLDSRRRCDGYSDCRDGSDELGCPGGGSQQTTANPISCGADQFQCGDQTCIGNEFRCDKYEDCSDGSDEVGCDACGPDQFQCGDKTCIGKEFMCDKYEDCNDGSDERNCPAPKDCQNGEFNCEDGRCVPEYLKCDGKSDCANGLDEFDCPLPPTKVCSPQEHACKDGGCIPNYFVCDGTPQCKDGSDESECGCRADEYQCGNGVCIPGYLRCNSRRDCNDGSDEINCSTEPPQTTPEPATIRPVFPTDPTTSNCPWGQRGCRSGNQCVPYTAFCDGRYDCNDFSDETDCPGVTGGLELKTYPNQQTIKERREVVFQCRDEGPLRAKVKWIRGNGLPLPPGSRDNNGRLEIPNIQIEHGGSYTCVAIGYPPSTPGSQVNVYLTVEAQIAPVTRPPKACDLHEATCSNGDCIAKHLVCNGNFDCSDGSDETRCSPHGCEPNEFRCSNKKCVLKTWRCDGDDDCGDGTDEANCAPAPPGSPCLYSEFSCHSGNQCIPRSFHCDHERDCADGSDEVGCSAVVISKPPPPMVQLNVGELFIISCTAVAIPTPEVVWRLNWGHIPEKCTTTSVGGVGTLTCPNIQIEDQGAYSCEAINILGSVFAVPDTILVVNGGQPICPKGTFNEDAHRTEECISCFCFGATSDCKSADLFIYQLQPPFDAHKYLGVRVDPYSGVIDIRDEPIYRGSQPKITPVGRNGVHALLAAPYGDLAQPDVLPYFVLPENFNGNQLKSYGGYLKYKLHYEGYGRPINAPDVIITGNGYTLLHNGKSHQAGVDGDYSIRFFVGEWFKRAPNTPETLATREDIMMTLENVEHVLIKLQYIDGHLDTTLNNIEMDSAAVRNTGLGQAVYVEQCACPTGYSGLSCEGCAPGYSRHQSGPWLGQCYKEKPTCQPGTYGDPSNGIPCRPCPCPLTDPSNRFAQTCHLESDGQVTCDCQPGYVGRRCEQCASGYTGNPLVPGDYCKPGIGCNLDGSMNYVGDGRTRCECKQNTFGPTCNQCKPKTFHLSSANQFGCIACFCMGITQQCTSSNWYRDTISTVFTSSRNDVKLVESQRKEIPIQDGIRLDQNTSEIVYSSFNSQNQDVLYWSLPSRYLGDKVTAYGGHLSYSLRYVPTPGGQSSRNTAPDVELVSDNHINLLYFAREREYPQPNTKQSFEVPLLEQYWQRSDGQKADREHLLMALADLKAILIKATYTTNTLEAGLISVSMDTASERNTGRERALPVEQCQCPPGYRGLSCEDCDVGYTRATEGIYLGLCELCSCNGHSNECDPETGDCLNCRDHTTGPNCDQCLPGYIGDPRTGECKSEGGGACNCNPAGSVSSSCVNNVCQCKTNVEGPRCDNCRAGTFALNASNPEGCQECFCSGITDQCVESNLYVEQIPGQILNQNNHGYFLVNSLASINSQDYRVTTGFVINVAQNKIGYVFDKPVSHGWHWSLPPEFKGNQIKSYGGKLEFTQHFTSQSQFETELDRDIVINGNGITLFWSNPVVQQPNRDNRISTTLLPGHGWQRMDFRQGPRPASREDILIVLSDITAILVRAALSSSTTSTYISDITLDTAVEQYTGQSKARDVEVCRCPVGYRGTSCESCAAGYYRDINDLQTGPLGSCTRCPCNGNEESCNLGPDNRVVCHCLPGYYGSSCGAIEPPPTTTTEGSLTPPPPPIIVVTIEGPQIKIVEVGQTVKLYCSASSQANNPIRLQWQKEGGYLAPNHAVDDGKGILVIADITVSDSGNYICRASDGFVVVTQYTTVTVGGSNRPEVPTVTISPSYLQVQENQQIEVYCTATGNPTPALEWMRVDRQPLNDRHSFVSGVFRIPFAQKSDEGQYECIARNSEGVQSSSVYLQVTQQIPLPSLTVTITPGQYYGKIGDRFSLTCDAPSPWRSITWSRANGLPLPYSSSRSDDDKILTIYDAKLEDTGTYICTVSTTHSRGNGTAYVVISNEEQGEYPKVNVEPAQVTVDQGSTIEVRCAATGLPAPTIKWTRVNEPLSQNTQQIGPVLKIQNIQVRDRGVYVCVASNSNGIAQGSSIIEVERREAPVIEIHPSKALTVTAGGSLVMQCRAIAGIPQPSVHWSRPNGQPLSTSIEQLSNGVLRFTNIGLPESGEYMCTAENVAGKTTAIGHLEVHTRPVLTVTPRSGIINVREGEYVRLECKASGVPQPTVQWSKQYVSYSARPEAGTLLGRMVPNVAIYEITRVTSSDQGYYVCQGQNSAGTAEERISLVVDSVPERGDITGEDGSAGHSGGETTAYPYVPPNYPSYKDNEHIPSYGDKTFTAPVGTRAELRCQTKPQAGADPLYVNWVRGDNSSLPENSVIRSGTLYIDNVQPSDGGEYRCVGVHPSGAIVFSFSAHLIVVSPPRITLNPPKQIVRPGDNAYIECAASGEQPITITWSPIGRVMPPSAYAQDGHLRFQGIQITDAGRYRCTAINSAGEADAVADVIVQDYHQQGTTITAENKQQTAIVGTSLTLHCIVRGGQEQPAPTVRWFREHLPLPDNSRISGEYLQIVDVEPSAGGRYYCEVASEGGTSSDYIDVKVEQHGSSDWSSTNNAVPELDIQPSSPICRLGETVDLYCRSNEQGVITTWSKVAGRFEDNIQTSGGTLRVSSARQENSGTYRCEAKGHHGVYHKDYILEVIDPRYENVQGEQPIETKTAPQGSTIVMDCHTDLQQPVSYQWSKPGGILPNNVDPHSRTIQIDEVKGSDAGTYICTASNSATSIDIPTVLVVTGIVPYFAQAPSSFIALPTLPDAYIQFNFEISFKPELQDGLLLYNGHRKSASKSDFIALGLVTGKPTFYFNLGQGVTTISADTPISLGRWHSIKISRNRKRATMYVDGKGPFVGVTEGKFIGLDLTEPLYLGGVPDFKEINSDLPIETGFVGCISRLKIGHSHQDILRDAINKDGITTCETCSENPCRNQGVCQEALTAEGYTCLCQVGYSGPTCNKQGGEACTPYACGPGRCIDTENSFKCLCPLGRAGRRCEQEIAVYEPAFSKDAYIAYPTPKPQRRLKVSLKFKAKDVKDGILMYCSESEEGHGDFASLSIKDRHVEFRFDVGSDPVVIRSEKEVKADEWIAVTASKFLNEGRLLVNGDAPVTQRIPGNHKALNLHTSLYVGGVDKQKVKLNHGVGVHSGFNGCISEINVSGLELNIIQSVADSANVEDCSAAGEKHDIINEISPKVNNAYGSAHSFQTYDSRQTGCSSNPCRNDGQCYPLSPVDYQCNCVHGYSGRDCEVAPHLCDHLRPCLNGGSCHGNTTTYFCDCSMGYTGTNCEQRIDIRSEVNFNGNGFVELSKSLLNHHNDEENEVIAFELLTNASNGLIFWHGQKPNEDGQGQDYISLYSFELGSGPAIIYNNKVRINDGERHRVILKRRGRWGSIEVDNDHIVEGNADGHITQMNCNGNIYLGGTPNNTLMTGGRYSKGFSGCIYGFEVQDSRMLDIGAKAISGINVKPCSSINDVHSLFGATANKLKY</sequence>
<dbReference type="PROSITE" id="PS00010">
    <property type="entry name" value="ASX_HYDROXYL"/>
    <property type="match status" value="1"/>
</dbReference>
<feature type="domain" description="Ig-like" evidence="24">
    <location>
        <begin position="1218"/>
        <end position="1288"/>
    </location>
</feature>
<dbReference type="Pfam" id="PF00053">
    <property type="entry name" value="EGF_laminin"/>
    <property type="match status" value="6"/>
</dbReference>
<dbReference type="InterPro" id="IPR050685">
    <property type="entry name" value="LDLR"/>
</dbReference>
<dbReference type="GO" id="GO:0030154">
    <property type="term" value="P:cell differentiation"/>
    <property type="evidence" value="ECO:0007669"/>
    <property type="project" value="UniProtKB-ARBA"/>
</dbReference>
<evidence type="ECO:0000256" key="18">
    <source>
        <dbReference type="PROSITE-ProRule" id="PRU00124"/>
    </source>
</evidence>
<dbReference type="SMART" id="SM00179">
    <property type="entry name" value="EGF_CA"/>
    <property type="match status" value="5"/>
</dbReference>
<evidence type="ECO:0000256" key="17">
    <source>
        <dbReference type="PROSITE-ProRule" id="PRU00122"/>
    </source>
</evidence>
<feature type="disulfide bond" evidence="18">
    <location>
        <begin position="1139"/>
        <end position="1157"/>
    </location>
</feature>
<feature type="disulfide bond" evidence="18">
    <location>
        <begin position="872"/>
        <end position="887"/>
    </location>
</feature>
<evidence type="ECO:0000256" key="12">
    <source>
        <dbReference type="ARBA" id="ARBA00023157"/>
    </source>
</evidence>
<dbReference type="PROSITE" id="PS01186">
    <property type="entry name" value="EGF_2"/>
    <property type="match status" value="4"/>
</dbReference>
<dbReference type="InterPro" id="IPR036055">
    <property type="entry name" value="LDL_receptor-like_sf"/>
</dbReference>
<keyword evidence="13" id="KW-0325">Glycoprotein</keyword>
<dbReference type="InterPro" id="IPR001881">
    <property type="entry name" value="EGF-like_Ca-bd_dom"/>
</dbReference>
<keyword evidence="11" id="KW-0472">Membrane</keyword>
<dbReference type="GO" id="GO:0005886">
    <property type="term" value="C:plasma membrane"/>
    <property type="evidence" value="ECO:0007669"/>
    <property type="project" value="TreeGrafter"/>
</dbReference>
<evidence type="ECO:0000256" key="2">
    <source>
        <dbReference type="ARBA" id="ARBA00004302"/>
    </source>
</evidence>
<evidence type="ECO:0000256" key="9">
    <source>
        <dbReference type="ARBA" id="ARBA00022869"/>
    </source>
</evidence>
<feature type="disulfide bond" evidence="18">
    <location>
        <begin position="1093"/>
        <end position="1105"/>
    </location>
</feature>
<feature type="domain" description="EGF-like" evidence="22">
    <location>
        <begin position="3917"/>
        <end position="3954"/>
    </location>
</feature>
<feature type="disulfide bond" evidence="18">
    <location>
        <begin position="629"/>
        <end position="644"/>
    </location>
</feature>
<feature type="disulfide bond" evidence="19">
    <location>
        <begin position="1969"/>
        <end position="1978"/>
    </location>
</feature>
<keyword evidence="15" id="KW-0393">Immunoglobulin domain</keyword>
<dbReference type="PROSITE" id="PS50026">
    <property type="entry name" value="EGF_3"/>
    <property type="match status" value="4"/>
</dbReference>
<dbReference type="PROSITE" id="PS50068">
    <property type="entry name" value="LDLRA_2"/>
    <property type="match status" value="17"/>
</dbReference>
<dbReference type="Pfam" id="PF00008">
    <property type="entry name" value="EGF"/>
    <property type="match status" value="1"/>
</dbReference>
<dbReference type="SUPFAM" id="SSF57424">
    <property type="entry name" value="LDL receptor-like module"/>
    <property type="match status" value="16"/>
</dbReference>
<dbReference type="FunFam" id="2.60.40.10:FF:000032">
    <property type="entry name" value="palladin isoform X1"/>
    <property type="match status" value="3"/>
</dbReference>
<keyword evidence="8" id="KW-0677">Repeat</keyword>
<evidence type="ECO:0000256" key="19">
    <source>
        <dbReference type="PROSITE-ProRule" id="PRU00460"/>
    </source>
</evidence>
<evidence type="ECO:0000256" key="10">
    <source>
        <dbReference type="ARBA" id="ARBA00022989"/>
    </source>
</evidence>
<protein>
    <recommendedName>
        <fullName evidence="28">Basement membrane-specific heparan sulfate proteoglycan core protein</fullName>
    </recommendedName>
</protein>
<dbReference type="FunFam" id="2.10.25.10:FF:000106">
    <property type="entry name" value="Heparan sulfate proteoglycan 2"/>
    <property type="match status" value="1"/>
</dbReference>
<dbReference type="InterPro" id="IPR036179">
    <property type="entry name" value="Ig-like_dom_sf"/>
</dbReference>
<name>A0AAN7P982_9COLE</name>
<dbReference type="CDD" id="cd00112">
    <property type="entry name" value="LDLa"/>
    <property type="match status" value="15"/>
</dbReference>
<feature type="domain" description="Laminin G" evidence="21">
    <location>
        <begin position="3670"/>
        <end position="3845"/>
    </location>
</feature>
<dbReference type="InterPro" id="IPR002049">
    <property type="entry name" value="LE_dom"/>
</dbReference>
<feature type="disulfide bond" evidence="16">
    <location>
        <begin position="3617"/>
        <end position="3626"/>
    </location>
</feature>
<keyword evidence="10" id="KW-1133">Transmembrane helix</keyword>
<feature type="disulfide bond" evidence="19">
    <location>
        <begin position="1627"/>
        <end position="1636"/>
    </location>
</feature>
<dbReference type="PRINTS" id="PR00261">
    <property type="entry name" value="LDLRECEPTOR"/>
</dbReference>
<dbReference type="Gene3D" id="2.60.40.10">
    <property type="entry name" value="Immunoglobulins"/>
    <property type="match status" value="13"/>
</dbReference>
<keyword evidence="16" id="KW-0245">EGF-like domain</keyword>
<dbReference type="Pfam" id="PF00054">
    <property type="entry name" value="Laminin_G_1"/>
    <property type="match status" value="2"/>
</dbReference>
<gene>
    <name evidence="26" type="ORF">RN001_008058</name>
</gene>
<keyword evidence="5" id="KW-0272">Extracellular matrix</keyword>
<feature type="disulfide bond" evidence="18">
    <location>
        <begin position="511"/>
        <end position="526"/>
    </location>
</feature>
<feature type="disulfide bond" evidence="16">
    <location>
        <begin position="3634"/>
        <end position="3644"/>
    </location>
</feature>
<feature type="disulfide bond" evidence="18">
    <location>
        <begin position="790"/>
        <end position="805"/>
    </location>
</feature>
<evidence type="ECO:0000256" key="1">
    <source>
        <dbReference type="ARBA" id="ARBA00004167"/>
    </source>
</evidence>
<evidence type="ECO:0000259" key="23">
    <source>
        <dbReference type="PROSITE" id="PS50027"/>
    </source>
</evidence>
<feature type="disulfide bond" evidence="18">
    <location>
        <begin position="811"/>
        <end position="823"/>
    </location>
</feature>
<feature type="disulfide bond" evidence="18">
    <location>
        <begin position="853"/>
        <end position="865"/>
    </location>
</feature>
<dbReference type="Gene3D" id="4.10.400.10">
    <property type="entry name" value="Low-density Lipoprotein Receptor"/>
    <property type="match status" value="16"/>
</dbReference>
<dbReference type="EMBL" id="JARPUR010000003">
    <property type="protein sequence ID" value="KAK4879912.1"/>
    <property type="molecule type" value="Genomic_DNA"/>
</dbReference>
<evidence type="ECO:0000313" key="27">
    <source>
        <dbReference type="Proteomes" id="UP001353858"/>
    </source>
</evidence>
<dbReference type="Pfam" id="PF24973">
    <property type="entry name" value="EGF_LMN_ATRN"/>
    <property type="match status" value="1"/>
</dbReference>
<dbReference type="SMART" id="SM00282">
    <property type="entry name" value="LamG"/>
    <property type="match status" value="3"/>
</dbReference>
<feature type="domain" description="Laminin IV type A" evidence="25">
    <location>
        <begin position="1733"/>
        <end position="1916"/>
    </location>
</feature>
<evidence type="ECO:0000256" key="13">
    <source>
        <dbReference type="ARBA" id="ARBA00023180"/>
    </source>
</evidence>
<dbReference type="PANTHER" id="PTHR24270">
    <property type="entry name" value="LOW-DENSITY LIPOPROTEIN RECEPTOR-RELATED"/>
    <property type="match status" value="1"/>
</dbReference>